<keyword evidence="17" id="KW-0460">Magnesium</keyword>
<comment type="subcellular location">
    <subcellularLocation>
        <location evidence="2">Host cytoplasm</location>
    </subcellularLocation>
    <subcellularLocation>
        <location evidence="3">Virion</location>
    </subcellularLocation>
</comment>
<dbReference type="EC" id="2.7.7.88" evidence="6"/>
<comment type="catalytic activity">
    <reaction evidence="29">
        <text>a 5'-end (5'-triphosphoguanosine)-adenylyl-adenylyl-cytidylyl-adenosine in mRNA + S-adenosyl-L-methionine = a 5'-end (5'-triphosphoguanosine)-(2'-O-methyladenylyl)-adenylyl-cytidylyl-adenosine in mRNA + S-adenosyl-L-homocysteine + H(+)</text>
        <dbReference type="Rhea" id="RHEA:65380"/>
        <dbReference type="Rhea" id="RHEA-COMP:16797"/>
        <dbReference type="Rhea" id="RHEA-COMP:16801"/>
        <dbReference type="ChEBI" id="CHEBI:15378"/>
        <dbReference type="ChEBI" id="CHEBI:57856"/>
        <dbReference type="ChEBI" id="CHEBI:59789"/>
        <dbReference type="ChEBI" id="CHEBI:156482"/>
        <dbReference type="ChEBI" id="CHEBI:156484"/>
    </reaction>
</comment>
<protein>
    <recommendedName>
        <fullName evidence="28">Replicase</fullName>
        <ecNumber evidence="26">2.1.1.375</ecNumber>
        <ecNumber evidence="5">2.7.7.48</ecNumber>
        <ecNumber evidence="6">2.7.7.88</ecNumber>
    </recommendedName>
    <alternativeName>
        <fullName evidence="27">Transcriptase</fullName>
    </alternativeName>
</protein>
<evidence type="ECO:0000256" key="16">
    <source>
        <dbReference type="ARBA" id="ARBA00022840"/>
    </source>
</evidence>
<dbReference type="GO" id="GO:0030430">
    <property type="term" value="C:host cell cytoplasm"/>
    <property type="evidence" value="ECO:0007669"/>
    <property type="project" value="UniProtKB-SubCell"/>
</dbReference>
<accession>A0A077SGE2</accession>
<dbReference type="Pfam" id="PF00946">
    <property type="entry name" value="Mononeg_RNA_pol"/>
    <property type="match status" value="1"/>
</dbReference>
<evidence type="ECO:0000256" key="15">
    <source>
        <dbReference type="ARBA" id="ARBA00022801"/>
    </source>
</evidence>
<evidence type="ECO:0000256" key="21">
    <source>
        <dbReference type="ARBA" id="ARBA00023200"/>
    </source>
</evidence>
<evidence type="ECO:0000313" key="35">
    <source>
        <dbReference type="Proteomes" id="UP000118827"/>
    </source>
</evidence>
<evidence type="ECO:0000256" key="17">
    <source>
        <dbReference type="ARBA" id="ARBA00022842"/>
    </source>
</evidence>
<evidence type="ECO:0000256" key="18">
    <source>
        <dbReference type="ARBA" id="ARBA00022844"/>
    </source>
</evidence>
<keyword evidence="18" id="KW-0946">Virion</keyword>
<keyword evidence="20" id="KW-0506">mRNA capping</keyword>
<evidence type="ECO:0000256" key="27">
    <source>
        <dbReference type="ARBA" id="ARBA00030436"/>
    </source>
</evidence>
<dbReference type="GO" id="GO:0044423">
    <property type="term" value="C:virion component"/>
    <property type="evidence" value="ECO:0007669"/>
    <property type="project" value="UniProtKB-KW"/>
</dbReference>
<sequence length="2005" mass="229017">MDPLNEGVVNVYLPDSYLKGVISFSETNAIGSCLLGKHYLKKDNTSKVAIESPVVEHIRLKNAFQTRIKEKNLRVVEPVNMQSEVMRNSYTCELNLLKQLITRSKDISSLKLDMICDWLQLKSTSENPSVLKFVDVRCIPDWVSTWFSSWYNLNKLILEFRREEVACTGSIICKTIGSIMFIISSFGCVIKSNKSKRISFMTYNQVLTWKDVMLSRFNANLCVWISNSLNKNQEGLGLRSNLQGALVNKLYEIVDSMLSVCSNEGFTLVKEFEGFIMSEILKITEHAQFSTRFRNTLLNGLVDQLAKMRGLNRKRVSGTVLEGNQYPMYETTLVTLGEALKTIRLLVNKNLDNAAELYYIFRIFGHPMVEEREAMDAVRLNNEVTKILKLESLTELRGAFILRIIKGFVDTNKRWPKIKNLKVLSRRWVMYFKAKSYPSQLELSSQDFLELAGVQFEQEFAIPERTNLEMVLNDKAISPPKNLIWSVFPKNYLPTNIRERFTDEMFNSSEKLKTRRVLEYYLKDNKFNQNDLKKYVVRQEYLGDKEHVVSLTGKERELSVGRMFAMQPGKQRQVQILAEKLLADNIVPFFPETLTKYGDLELQRIMEIKSELSSVKSRRNDSYNNYIARASIVTDLSKFNQAFRYETSSVCADVVDELHGTQSLFCWLHLTVPLTTMICTYRHAPPETEGVYDIDKIKEQSGLYRFHMGGIEGWCQKLWTMEAISLLDVVSVKNRVQLTSLLNGDNQSIDVSKPVRLSQGVDEVKADYSLAVKMLKEIRNAYKDIGHKLKEGETYISRDLQFMSKVIQSEGVMHPSPIKKILRVGPWINTILDDIKTSAESIGSLCQELEFRGESLLVSLILRNFWLYELWMHESKSHPLAGKQLYRQLSKTLAITQKFFGITKETDVVNLWMNVPMQFGGGDPVVLYRSFYRRTPDFLTEAISHMSVLLKVYGKAKEGSKKEFFKALLSVDKNKRATLTTLMRDPQAVGSERQARVTSEINRAAVTSVLSLSPNQLFCDSAIHYSRNEEEVGLIAQNITPVYPHGLRVLYESLPFHKAEKVVNMISGTKSITNLLQRTSAINGEDIDRAVSMMLENLGLLSRILSVSQDDIILPTKANGDLICCQVSRTLRERSWDNMEIVGVTSPSIVTCMNIVYSSSSQLKGITIEKFSTDKTTRGQRGPKSPWVGSSTQEKKLVPVYNRQILSKQQKEQLEAIGKLRWVYKGTQGLRRLLDKICIGSLGISYKNVKPLLPRFMSVNFLHRLSVSSRPMEFPASVPAYRTTNYHFDTSPVNQTLSERFGNEDINLVFQNAISCGISVMSVVEQLTGRSPKQLVMIPQLEEIDIMPPPVFSGKFDYKLVEKISSDQHIFSPDKLDLVTLGKMLMPSTSGAKSDQFWNRKENFFHGNNLVESLSAALACHWCGILTEQCNENNIFRREWGDGFVTDHAFIDFKIFIGVFKTKLLCGWGSRGGDIKDRDMIDESIDKLIRVDNSFWRMFSKVILEPKVKKRVMLFDVKILSLVGYAGFKNWFIDHLRSSELCEVPWVVNADSEIVEVSAVKIYLQLLRVSSPLRITVLNYSDMAHAITRLIRRKSMHDNVPSISRTLSPAELAPVVEPTVQMNLFPKITFERLKNYETVPGSTRGKLTRNYMVMLPWQHINRFNFVFSSTGCKISVKSCIGKLIQDLNPTVFYFVGEGAGNWMARTACEYPNTKFVYRSLKDDLDHHFPLEFQRVLGNMNRVIDGGEGLSMDTTDATQKTHWDLIHRICKDALLITLCDAEFKDRDDFFKMVTLWRKHVLSCRICTTYGTDLYLFAKYHAKEESIKLPYFVRSIATYVMQGSKLSGSECYVLLTLGHHNNLPCHGEVQSSKLKMAVCNDFSIPRKVEVKAVEANCKSLLSGLRTPINRAELDRQKKMLTLRSYHSSVATVGGSRVIESKWLSKKAITIIEWLEHILDSPKGELNYDFFEALENTYPNMIKLLDNLGSAELKKLIKVTGYMLMSKK</sequence>
<comment type="catalytic activity">
    <reaction evidence="31">
        <text>GTP + H2O = GDP + phosphate + H(+)</text>
        <dbReference type="Rhea" id="RHEA:19669"/>
        <dbReference type="ChEBI" id="CHEBI:15377"/>
        <dbReference type="ChEBI" id="CHEBI:15378"/>
        <dbReference type="ChEBI" id="CHEBI:37565"/>
        <dbReference type="ChEBI" id="CHEBI:43474"/>
        <dbReference type="ChEBI" id="CHEBI:58189"/>
    </reaction>
</comment>
<dbReference type="EMBL" id="HG934338">
    <property type="protein sequence ID" value="CDN30033.1"/>
    <property type="molecule type" value="Viral_cRNA"/>
</dbReference>
<organism evidence="34 35">
    <name type="scientific">Avian metapneumovirus type C</name>
    <dbReference type="NCBI Taxonomy" id="227731"/>
    <lineage>
        <taxon>Viruses</taxon>
        <taxon>Riboviria</taxon>
        <taxon>Orthornavirae</taxon>
        <taxon>Negarnaviricota</taxon>
        <taxon>Haploviricotina</taxon>
        <taxon>Monjiviricetes</taxon>
        <taxon>Mononegavirales</taxon>
        <taxon>Pneumoviridae</taxon>
        <taxon>Metapneumovirus</taxon>
        <taxon>Metapneumovirus avis</taxon>
    </lineage>
</organism>
<evidence type="ECO:0000256" key="4">
    <source>
        <dbReference type="ARBA" id="ARBA00007934"/>
    </source>
</evidence>
<dbReference type="InterPro" id="IPR026890">
    <property type="entry name" value="Mononeg_mRNAcap"/>
</dbReference>
<comment type="catalytic activity">
    <reaction evidence="25">
        <text>a 5'-end (5'-triphosphoguanosine)-(2'-O-methyladenylyl)-adenylyl-cytidylyl-adenosine in mRNA + S-adenosyl-L-methionine = a 5'-end (N(7)-methyl 5'-triphosphoguanosine)-(2'-O-methyladenylyl)-adenylyl-cytidylyl-adenosine in mRNA + S-adenosyl-L-homocysteine</text>
        <dbReference type="Rhea" id="RHEA:65440"/>
        <dbReference type="Rhea" id="RHEA-COMP:16798"/>
        <dbReference type="Rhea" id="RHEA-COMP:16801"/>
        <dbReference type="ChEBI" id="CHEBI:57856"/>
        <dbReference type="ChEBI" id="CHEBI:59789"/>
        <dbReference type="ChEBI" id="CHEBI:156482"/>
        <dbReference type="ChEBI" id="CHEBI:156483"/>
    </reaction>
</comment>
<evidence type="ECO:0000256" key="23">
    <source>
        <dbReference type="ARBA" id="ARBA00024052"/>
    </source>
</evidence>
<feature type="domain" description="RdRp catalytic" evidence="32">
    <location>
        <begin position="628"/>
        <end position="811"/>
    </location>
</feature>
<keyword evidence="21" id="KW-1035">Host cytoplasm</keyword>
<dbReference type="GO" id="GO:0005524">
    <property type="term" value="F:ATP binding"/>
    <property type="evidence" value="ECO:0007669"/>
    <property type="project" value="UniProtKB-KW"/>
</dbReference>
<evidence type="ECO:0000256" key="11">
    <source>
        <dbReference type="ARBA" id="ARBA00022691"/>
    </source>
</evidence>
<evidence type="ECO:0000259" key="32">
    <source>
        <dbReference type="PROSITE" id="PS50526"/>
    </source>
</evidence>
<evidence type="ECO:0000256" key="12">
    <source>
        <dbReference type="ARBA" id="ARBA00022695"/>
    </source>
</evidence>
<evidence type="ECO:0000259" key="33">
    <source>
        <dbReference type="PROSITE" id="PS51590"/>
    </source>
</evidence>
<evidence type="ECO:0000256" key="30">
    <source>
        <dbReference type="ARBA" id="ARBA00047370"/>
    </source>
</evidence>
<keyword evidence="19" id="KW-0693">Viral RNA replication</keyword>
<evidence type="ECO:0000256" key="7">
    <source>
        <dbReference type="ARBA" id="ARBA00022484"/>
    </source>
</evidence>
<proteinExistence type="inferred from homology"/>
<evidence type="ECO:0000256" key="9">
    <source>
        <dbReference type="ARBA" id="ARBA00022664"/>
    </source>
</evidence>
<comment type="cofactor">
    <cofactor evidence="1">
        <name>Mg(2+)</name>
        <dbReference type="ChEBI" id="CHEBI:18420"/>
    </cofactor>
</comment>
<keyword evidence="10" id="KW-0808">Transferase</keyword>
<keyword evidence="14" id="KW-0547">Nucleotide-binding</keyword>
<dbReference type="NCBIfam" id="TIGR04198">
    <property type="entry name" value="paramyx_RNAcap"/>
    <property type="match status" value="1"/>
</dbReference>
<keyword evidence="13" id="KW-0479">Metal-binding</keyword>
<evidence type="ECO:0000256" key="26">
    <source>
        <dbReference type="ARBA" id="ARBA00026099"/>
    </source>
</evidence>
<dbReference type="Pfam" id="PF14318">
    <property type="entry name" value="Mononeg_mRNAcap"/>
    <property type="match status" value="1"/>
</dbReference>
<keyword evidence="15" id="KW-0378">Hydrolase</keyword>
<dbReference type="GO" id="GO:0016787">
    <property type="term" value="F:hydrolase activity"/>
    <property type="evidence" value="ECO:0007669"/>
    <property type="project" value="UniProtKB-KW"/>
</dbReference>
<keyword evidence="12" id="KW-0548">Nucleotidyltransferase</keyword>
<evidence type="ECO:0000313" key="34">
    <source>
        <dbReference type="EMBL" id="CDN30033.1"/>
    </source>
</evidence>
<evidence type="ECO:0000256" key="1">
    <source>
        <dbReference type="ARBA" id="ARBA00001946"/>
    </source>
</evidence>
<evidence type="ECO:0000256" key="6">
    <source>
        <dbReference type="ARBA" id="ARBA00012582"/>
    </source>
</evidence>
<gene>
    <name evidence="34" type="primary">L</name>
</gene>
<evidence type="ECO:0000256" key="2">
    <source>
        <dbReference type="ARBA" id="ARBA00004192"/>
    </source>
</evidence>
<evidence type="ECO:0000256" key="5">
    <source>
        <dbReference type="ARBA" id="ARBA00012494"/>
    </source>
</evidence>
<evidence type="ECO:0000256" key="13">
    <source>
        <dbReference type="ARBA" id="ARBA00022723"/>
    </source>
</evidence>
<evidence type="ECO:0000256" key="3">
    <source>
        <dbReference type="ARBA" id="ARBA00004328"/>
    </source>
</evidence>
<dbReference type="GO" id="GO:0003968">
    <property type="term" value="F:RNA-directed RNA polymerase activity"/>
    <property type="evidence" value="ECO:0007669"/>
    <property type="project" value="UniProtKB-KW"/>
</dbReference>
<dbReference type="GO" id="GO:0046872">
    <property type="term" value="F:metal ion binding"/>
    <property type="evidence" value="ECO:0007669"/>
    <property type="project" value="UniProtKB-KW"/>
</dbReference>
<comment type="catalytic activity">
    <reaction evidence="30">
        <text>a 5'-end (5'-triphosphoguanosine)-adenylyl-adenylyl-cytidylyl-adenosine in mRNA + 2 S-adenosyl-L-methionine = a 5'-end (N(7)-methyl 5'-triphosphoguanosine)-(2'-O-methyladenylyl)-adenylyl-cytidylyl-adenosine in mRNA + 2 S-adenosyl-L-homocysteine + H(+)</text>
        <dbReference type="Rhea" id="RHEA:65376"/>
        <dbReference type="Rhea" id="RHEA-COMP:16797"/>
        <dbReference type="Rhea" id="RHEA-COMP:16798"/>
        <dbReference type="ChEBI" id="CHEBI:15378"/>
        <dbReference type="ChEBI" id="CHEBI:57856"/>
        <dbReference type="ChEBI" id="CHEBI:59789"/>
        <dbReference type="ChEBI" id="CHEBI:156483"/>
        <dbReference type="ChEBI" id="CHEBI:156484"/>
        <dbReference type="EC" id="2.1.1.375"/>
    </reaction>
</comment>
<comment type="subunit">
    <text evidence="23">Interacts with the phosphoprotein (via C-terminus); the association of P and L forms the polymerase complex.</text>
</comment>
<keyword evidence="9" id="KW-0507">mRNA processing</keyword>
<dbReference type="PROSITE" id="PS50526">
    <property type="entry name" value="RDRP_SSRNA_NEG_NONSEG"/>
    <property type="match status" value="1"/>
</dbReference>
<evidence type="ECO:0000256" key="28">
    <source>
        <dbReference type="ARBA" id="ARBA00031012"/>
    </source>
</evidence>
<evidence type="ECO:0000256" key="22">
    <source>
        <dbReference type="ARBA" id="ARBA00023268"/>
    </source>
</evidence>
<reference evidence="34 35" key="1">
    <citation type="journal article" date="2014" name="PLoS ONE">
        <title>Molecular Comparisons of Full Length Metapneumovirus (MPV) Genomes, Including Newly Determined French AMPV-C and -D Isolates, Further Supports Possible Subclassification within the MPV Genus.</title>
        <authorList>
            <person name="Brown P.A."/>
            <person name="Lemaitre E."/>
            <person name="Briand F.X."/>
            <person name="Courtillon C."/>
            <person name="Guionie O."/>
            <person name="Allee C."/>
            <person name="Toquin D."/>
            <person name="Bayon-Auboyer M.H."/>
            <person name="Jestin V."/>
            <person name="Eterradossi N."/>
        </authorList>
    </citation>
    <scope>NUCLEOTIDE SEQUENCE [LARGE SCALE GENOMIC DNA]</scope>
    <source>
        <strain evidence="34">Muscovy duck/1999/99178/France</strain>
    </source>
</reference>
<evidence type="ECO:0000256" key="8">
    <source>
        <dbReference type="ARBA" id="ARBA00022603"/>
    </source>
</evidence>
<evidence type="ECO:0000256" key="10">
    <source>
        <dbReference type="ARBA" id="ARBA00022679"/>
    </source>
</evidence>
<dbReference type="InterPro" id="IPR025786">
    <property type="entry name" value="Mononega_L_MeTrfase"/>
</dbReference>
<dbReference type="PROSITE" id="PS51590">
    <property type="entry name" value="SAM_MT_MNV_L"/>
    <property type="match status" value="1"/>
</dbReference>
<dbReference type="EC" id="2.7.7.48" evidence="5"/>
<keyword evidence="22" id="KW-0511">Multifunctional enzyme</keyword>
<dbReference type="Pfam" id="PF14314">
    <property type="entry name" value="Methyltrans_Mon_2nd"/>
    <property type="match status" value="1"/>
</dbReference>
<comment type="catalytic activity">
    <reaction evidence="24">
        <text>a 5'-end triphospho-adenylyl-adenylyl-cytidylyl-adenosine in mRNA + GDP + H(+) = a 5'-end (5'-triphosphoguanosine)-adenylyl-adenylyl-cytidylyl-adenosine in mRNA + diphosphate</text>
        <dbReference type="Rhea" id="RHEA:65436"/>
        <dbReference type="Rhea" id="RHEA-COMP:16797"/>
        <dbReference type="Rhea" id="RHEA-COMP:16799"/>
        <dbReference type="ChEBI" id="CHEBI:15378"/>
        <dbReference type="ChEBI" id="CHEBI:33019"/>
        <dbReference type="ChEBI" id="CHEBI:58189"/>
        <dbReference type="ChEBI" id="CHEBI:156484"/>
        <dbReference type="ChEBI" id="CHEBI:156503"/>
        <dbReference type="EC" id="2.7.7.88"/>
    </reaction>
</comment>
<evidence type="ECO:0000256" key="31">
    <source>
        <dbReference type="ARBA" id="ARBA00048548"/>
    </source>
</evidence>
<evidence type="ECO:0000256" key="20">
    <source>
        <dbReference type="ARBA" id="ARBA00023042"/>
    </source>
</evidence>
<dbReference type="InterPro" id="IPR014023">
    <property type="entry name" value="Mononeg_RNA_pol_cat"/>
</dbReference>
<name>A0A077SGE2_9MONO</name>
<dbReference type="EC" id="2.1.1.375" evidence="26"/>
<dbReference type="InterPro" id="IPR039736">
    <property type="entry name" value="L_poly_C"/>
</dbReference>
<evidence type="ECO:0000256" key="19">
    <source>
        <dbReference type="ARBA" id="ARBA00022953"/>
    </source>
</evidence>
<evidence type="ECO:0000256" key="29">
    <source>
        <dbReference type="ARBA" id="ARBA00047332"/>
    </source>
</evidence>
<evidence type="ECO:0000256" key="14">
    <source>
        <dbReference type="ARBA" id="ARBA00022741"/>
    </source>
</evidence>
<keyword evidence="7" id="KW-0696">RNA-directed RNA polymerase</keyword>
<comment type="similarity">
    <text evidence="4">Belongs to the paramyxovirus L protein family.</text>
</comment>
<keyword evidence="16" id="KW-0067">ATP-binding</keyword>
<keyword evidence="11" id="KW-0949">S-adenosyl-L-methionine</keyword>
<keyword evidence="8" id="KW-0489">Methyltransferase</keyword>
<feature type="domain" description="Mononegavirus-type SAM-dependent 2'-O-MTase" evidence="33">
    <location>
        <begin position="1662"/>
        <end position="1852"/>
    </location>
</feature>
<dbReference type="Proteomes" id="UP000118827">
    <property type="component" value="Genome"/>
</dbReference>
<evidence type="ECO:0000256" key="24">
    <source>
        <dbReference type="ARBA" id="ARBA00024494"/>
    </source>
</evidence>
<evidence type="ECO:0000256" key="25">
    <source>
        <dbReference type="ARBA" id="ARBA00024499"/>
    </source>
</evidence>
<dbReference type="InterPro" id="IPR039530">
    <property type="entry name" value="L_methyltransferase_rhabdo"/>
</dbReference>
<dbReference type="GO" id="GO:0004482">
    <property type="term" value="F:mRNA 5'-cap (guanine-N7-)-methyltransferase activity"/>
    <property type="evidence" value="ECO:0007669"/>
    <property type="project" value="InterPro"/>
</dbReference>